<proteinExistence type="inferred from homology"/>
<evidence type="ECO:0000256" key="2">
    <source>
        <dbReference type="ARBA" id="ARBA00022448"/>
    </source>
</evidence>
<keyword evidence="7" id="KW-1185">Reference proteome</keyword>
<evidence type="ECO:0000256" key="4">
    <source>
        <dbReference type="ARBA" id="ARBA00022840"/>
    </source>
</evidence>
<dbReference type="GO" id="GO:0005524">
    <property type="term" value="F:ATP binding"/>
    <property type="evidence" value="ECO:0007669"/>
    <property type="project" value="UniProtKB-KW"/>
</dbReference>
<dbReference type="AlphaFoldDB" id="A0A285CLT6"/>
<feature type="domain" description="ABC transporter" evidence="5">
    <location>
        <begin position="3"/>
        <end position="233"/>
    </location>
</feature>
<reference evidence="6 7" key="1">
    <citation type="submission" date="2017-08" db="EMBL/GenBank/DDBJ databases">
        <authorList>
            <person name="de Groot N.N."/>
        </authorList>
    </citation>
    <scope>NUCLEOTIDE SEQUENCE [LARGE SCALE GENOMIC DNA]</scope>
    <source>
        <strain evidence="6 7">JC228</strain>
    </source>
</reference>
<evidence type="ECO:0000256" key="3">
    <source>
        <dbReference type="ARBA" id="ARBA00022741"/>
    </source>
</evidence>
<evidence type="ECO:0000256" key="1">
    <source>
        <dbReference type="ARBA" id="ARBA00005417"/>
    </source>
</evidence>
<accession>A0A285CLT6</accession>
<dbReference type="FunFam" id="3.40.50.300:FF:000032">
    <property type="entry name" value="Export ABC transporter ATP-binding protein"/>
    <property type="match status" value="1"/>
</dbReference>
<dbReference type="CDD" id="cd03255">
    <property type="entry name" value="ABC_MJ0796_LolCDE_FtsE"/>
    <property type="match status" value="1"/>
</dbReference>
<dbReference type="GO" id="GO:0022857">
    <property type="term" value="F:transmembrane transporter activity"/>
    <property type="evidence" value="ECO:0007669"/>
    <property type="project" value="UniProtKB-ARBA"/>
</dbReference>
<name>A0A285CLT6_9BACI</name>
<dbReference type="InterPro" id="IPR003439">
    <property type="entry name" value="ABC_transporter-like_ATP-bd"/>
</dbReference>
<sequence>MGVQLKKVTKTYQSGELKVKALKDVEVEIPDAKMVVLLGPSGSGKSTLLNIIGGIDQPDEGMVSVNGWDIAKATDKKLTQFRREEVGFIFQAYNLIPSLTVYENVEVGAQISKNPLSIEEVLEGVGMLDKKDKFPHQLSGGEQQRTAIARAIIKNPSILLCDEPTGALDETTGKMVLELLQKVQEQYGTTILIITHNPGISEIAHIILKMKSGEIVSQTENNEPIPAKQVNWV</sequence>
<comment type="similarity">
    <text evidence="1">Belongs to the ABC transporter superfamily.</text>
</comment>
<dbReference type="Pfam" id="PF00005">
    <property type="entry name" value="ABC_tran"/>
    <property type="match status" value="1"/>
</dbReference>
<gene>
    <name evidence="6" type="ORF">SAMN05877753_102224</name>
</gene>
<dbReference type="SMART" id="SM00382">
    <property type="entry name" value="AAA"/>
    <property type="match status" value="1"/>
</dbReference>
<evidence type="ECO:0000313" key="7">
    <source>
        <dbReference type="Proteomes" id="UP000219546"/>
    </source>
</evidence>
<evidence type="ECO:0000313" key="6">
    <source>
        <dbReference type="EMBL" id="SNX68018.1"/>
    </source>
</evidence>
<dbReference type="Gene3D" id="3.40.50.300">
    <property type="entry name" value="P-loop containing nucleotide triphosphate hydrolases"/>
    <property type="match status" value="1"/>
</dbReference>
<dbReference type="PANTHER" id="PTHR42798">
    <property type="entry name" value="LIPOPROTEIN-RELEASING SYSTEM ATP-BINDING PROTEIN LOLD"/>
    <property type="match status" value="1"/>
</dbReference>
<dbReference type="SUPFAM" id="SSF52540">
    <property type="entry name" value="P-loop containing nucleoside triphosphate hydrolases"/>
    <property type="match status" value="1"/>
</dbReference>
<keyword evidence="2" id="KW-0813">Transport</keyword>
<dbReference type="InterPro" id="IPR027417">
    <property type="entry name" value="P-loop_NTPase"/>
</dbReference>
<keyword evidence="4 6" id="KW-0067">ATP-binding</keyword>
<dbReference type="InterPro" id="IPR017911">
    <property type="entry name" value="MacB-like_ATP-bd"/>
</dbReference>
<dbReference type="GO" id="GO:0016887">
    <property type="term" value="F:ATP hydrolysis activity"/>
    <property type="evidence" value="ECO:0007669"/>
    <property type="project" value="InterPro"/>
</dbReference>
<dbReference type="PANTHER" id="PTHR42798:SF2">
    <property type="entry name" value="ABC TRANSPORTER ATP-BINDING PROTEIN MG467-RELATED"/>
    <property type="match status" value="1"/>
</dbReference>
<dbReference type="InterPro" id="IPR003593">
    <property type="entry name" value="AAA+_ATPase"/>
</dbReference>
<organism evidence="6 7">
    <name type="scientific">Bacillus oleivorans</name>
    <dbReference type="NCBI Taxonomy" id="1448271"/>
    <lineage>
        <taxon>Bacteria</taxon>
        <taxon>Bacillati</taxon>
        <taxon>Bacillota</taxon>
        <taxon>Bacilli</taxon>
        <taxon>Bacillales</taxon>
        <taxon>Bacillaceae</taxon>
        <taxon>Bacillus</taxon>
    </lineage>
</organism>
<dbReference type="Proteomes" id="UP000219546">
    <property type="component" value="Unassembled WGS sequence"/>
</dbReference>
<dbReference type="OrthoDB" id="9791546at2"/>
<dbReference type="PROSITE" id="PS50893">
    <property type="entry name" value="ABC_TRANSPORTER_2"/>
    <property type="match status" value="1"/>
</dbReference>
<dbReference type="GO" id="GO:0098796">
    <property type="term" value="C:membrane protein complex"/>
    <property type="evidence" value="ECO:0007669"/>
    <property type="project" value="UniProtKB-ARBA"/>
</dbReference>
<protein>
    <submittedName>
        <fullName evidence="6">Putative ABC transport system ATP-binding protein</fullName>
    </submittedName>
</protein>
<dbReference type="EMBL" id="OAOP01000002">
    <property type="protein sequence ID" value="SNX68018.1"/>
    <property type="molecule type" value="Genomic_DNA"/>
</dbReference>
<evidence type="ECO:0000259" key="5">
    <source>
        <dbReference type="PROSITE" id="PS50893"/>
    </source>
</evidence>
<dbReference type="RefSeq" id="WP_097157422.1">
    <property type="nucleotide sequence ID" value="NZ_JBEPMQ010000001.1"/>
</dbReference>
<keyword evidence="3" id="KW-0547">Nucleotide-binding</keyword>